<reference evidence="3 4" key="1">
    <citation type="journal article" date="2020" name="G3 (Bethesda)">
        <title>Whole Genome Sequencing and Comparative Genomics of Two Nematicidal Bacillus Strains Reveals a Wide Range of Possible Virulence Factors.</title>
        <authorList>
            <person name="Susic N."/>
            <person name="Janezic S."/>
            <person name="Rupnik M."/>
            <person name="Geric Stare B."/>
        </authorList>
    </citation>
    <scope>NUCLEOTIDE SEQUENCE [LARGE SCALE GENOMIC DNA]</scope>
    <source>
        <strain evidence="3 4">I-1582</strain>
    </source>
</reference>
<evidence type="ECO:0000259" key="2">
    <source>
        <dbReference type="Pfam" id="PF00005"/>
    </source>
</evidence>
<feature type="domain" description="ABC transporter" evidence="2">
    <location>
        <begin position="13"/>
        <end position="66"/>
    </location>
</feature>
<dbReference type="GO" id="GO:0022857">
    <property type="term" value="F:transmembrane transporter activity"/>
    <property type="evidence" value="ECO:0007669"/>
    <property type="project" value="TreeGrafter"/>
</dbReference>
<dbReference type="AlphaFoldDB" id="A0A800MXB7"/>
<comment type="caution">
    <text evidence="3">The sequence shown here is derived from an EMBL/GenBank/DDBJ whole genome shotgun (WGS) entry which is preliminary data.</text>
</comment>
<proteinExistence type="inferred from homology"/>
<organism evidence="3 4">
    <name type="scientific">Cytobacillus firmus</name>
    <name type="common">Bacillus firmus</name>
    <dbReference type="NCBI Taxonomy" id="1399"/>
    <lineage>
        <taxon>Bacteria</taxon>
        <taxon>Bacillati</taxon>
        <taxon>Bacillota</taxon>
        <taxon>Bacilli</taxon>
        <taxon>Bacillales</taxon>
        <taxon>Bacillaceae</taxon>
        <taxon>Cytobacillus</taxon>
    </lineage>
</organism>
<dbReference type="PANTHER" id="PTHR24220:SF689">
    <property type="entry name" value="LIPOPROTEIN-RELEASING SYSTEM ATP-BINDING PROTEIN LOLD"/>
    <property type="match status" value="1"/>
</dbReference>
<dbReference type="GO" id="GO:0005524">
    <property type="term" value="F:ATP binding"/>
    <property type="evidence" value="ECO:0007669"/>
    <property type="project" value="InterPro"/>
</dbReference>
<evidence type="ECO:0000313" key="3">
    <source>
        <dbReference type="EMBL" id="KAF0824206.1"/>
    </source>
</evidence>
<dbReference type="Proteomes" id="UP000465778">
    <property type="component" value="Unassembled WGS sequence"/>
</dbReference>
<dbReference type="EMBL" id="VDEM01000018">
    <property type="protein sequence ID" value="KAF0824206.1"/>
    <property type="molecule type" value="Genomic_DNA"/>
</dbReference>
<dbReference type="GO" id="GO:0016887">
    <property type="term" value="F:ATP hydrolysis activity"/>
    <property type="evidence" value="ECO:0007669"/>
    <property type="project" value="InterPro"/>
</dbReference>
<accession>A0A800MXB7</accession>
<dbReference type="Gene3D" id="3.40.50.300">
    <property type="entry name" value="P-loop containing nucleotide triphosphate hydrolases"/>
    <property type="match status" value="1"/>
</dbReference>
<dbReference type="InterPro" id="IPR027417">
    <property type="entry name" value="P-loop_NTPase"/>
</dbReference>
<dbReference type="InterPro" id="IPR003439">
    <property type="entry name" value="ABC_transporter-like_ATP-bd"/>
</dbReference>
<name>A0A800MXB7_CYTFI</name>
<dbReference type="SUPFAM" id="SSF52540">
    <property type="entry name" value="P-loop containing nucleoside triphosphate hydrolases"/>
    <property type="match status" value="1"/>
</dbReference>
<sequence length="128" mass="13991">MKNINVSFEKGNYKKAIAVEMLKRVGISEIQARQKVLTLSGGQQQRVSIARALCCDAELIVADEPTGNLDEYTVKEIVELLRALAHEEGKCVIVVTHDPDIARDSDVVVKLSKGSITVTSNEPELVSN</sequence>
<comment type="similarity">
    <text evidence="1">Belongs to the ABC transporter superfamily.</text>
</comment>
<evidence type="ECO:0000256" key="1">
    <source>
        <dbReference type="ARBA" id="ARBA00005417"/>
    </source>
</evidence>
<dbReference type="GO" id="GO:0005886">
    <property type="term" value="C:plasma membrane"/>
    <property type="evidence" value="ECO:0007669"/>
    <property type="project" value="TreeGrafter"/>
</dbReference>
<protein>
    <submittedName>
        <fullName evidence="3">ABC-type antimicrobial peptide transport system, ATPase component</fullName>
    </submittedName>
</protein>
<dbReference type="InterPro" id="IPR015854">
    <property type="entry name" value="ABC_transpr_LolD-like"/>
</dbReference>
<evidence type="ECO:0000313" key="4">
    <source>
        <dbReference type="Proteomes" id="UP000465778"/>
    </source>
</evidence>
<dbReference type="Pfam" id="PF00005">
    <property type="entry name" value="ABC_tran"/>
    <property type="match status" value="1"/>
</dbReference>
<gene>
    <name evidence="3" type="ORF">KIS1582_2021</name>
</gene>
<dbReference type="PANTHER" id="PTHR24220">
    <property type="entry name" value="IMPORT ATP-BINDING PROTEIN"/>
    <property type="match status" value="1"/>
</dbReference>